<gene>
    <name evidence="2" type="ORF">M569_06647</name>
</gene>
<dbReference type="PANTHER" id="PTHR37252:SF3">
    <property type="entry name" value="POLYADENYLATE-BINDING PROTEIN-INTERACTING PROTEIN 6"/>
    <property type="match status" value="1"/>
</dbReference>
<reference evidence="2 3" key="1">
    <citation type="journal article" date="2013" name="BMC Genomics">
        <title>The miniature genome of a carnivorous plant Genlisea aurea contains a low number of genes and short non-coding sequences.</title>
        <authorList>
            <person name="Leushkin E.V."/>
            <person name="Sutormin R.A."/>
            <person name="Nabieva E.R."/>
            <person name="Penin A.A."/>
            <person name="Kondrashov A.S."/>
            <person name="Logacheva M.D."/>
        </authorList>
    </citation>
    <scope>NUCLEOTIDE SEQUENCE [LARGE SCALE GENOMIC DNA]</scope>
</reference>
<sequence>MTKKPSLNPSAASYVPVSSRRPVTGSEHESKGRNDAAAAASAIRPVHQNTSASSSKPPDRHPGCESIASSSSSSQHQVPETALSWVEDFEGDVAQLQKTFPGFSHDSLVHVYISNMFDLDATIDIINQAKIDVPPSLDNPIIDFLPENLDFDVREYLSKSDEPGEGESSKSSPSAR</sequence>
<evidence type="ECO:0000313" key="2">
    <source>
        <dbReference type="EMBL" id="EPS68128.1"/>
    </source>
</evidence>
<dbReference type="Proteomes" id="UP000015453">
    <property type="component" value="Unassembled WGS sequence"/>
</dbReference>
<feature type="compositionally biased region" description="Polar residues" evidence="1">
    <location>
        <begin position="1"/>
        <end position="11"/>
    </location>
</feature>
<feature type="region of interest" description="Disordered" evidence="1">
    <location>
        <begin position="157"/>
        <end position="176"/>
    </location>
</feature>
<proteinExistence type="predicted"/>
<evidence type="ECO:0008006" key="4">
    <source>
        <dbReference type="Google" id="ProtNLM"/>
    </source>
</evidence>
<organism evidence="2 3">
    <name type="scientific">Genlisea aurea</name>
    <dbReference type="NCBI Taxonomy" id="192259"/>
    <lineage>
        <taxon>Eukaryota</taxon>
        <taxon>Viridiplantae</taxon>
        <taxon>Streptophyta</taxon>
        <taxon>Embryophyta</taxon>
        <taxon>Tracheophyta</taxon>
        <taxon>Spermatophyta</taxon>
        <taxon>Magnoliopsida</taxon>
        <taxon>eudicotyledons</taxon>
        <taxon>Gunneridae</taxon>
        <taxon>Pentapetalae</taxon>
        <taxon>asterids</taxon>
        <taxon>lamiids</taxon>
        <taxon>Lamiales</taxon>
        <taxon>Lentibulariaceae</taxon>
        <taxon>Genlisea</taxon>
    </lineage>
</organism>
<evidence type="ECO:0000256" key="1">
    <source>
        <dbReference type="SAM" id="MobiDB-lite"/>
    </source>
</evidence>
<feature type="compositionally biased region" description="Polar residues" evidence="1">
    <location>
        <begin position="47"/>
        <end position="56"/>
    </location>
</feature>
<keyword evidence="3" id="KW-1185">Reference proteome</keyword>
<dbReference type="InterPro" id="IPR038981">
    <property type="entry name" value="CID5/CID6"/>
</dbReference>
<accession>S8DXX2</accession>
<protein>
    <recommendedName>
        <fullName evidence="4">CUE domain-containing protein</fullName>
    </recommendedName>
</protein>
<name>S8DXX2_9LAMI</name>
<dbReference type="AlphaFoldDB" id="S8DXX2"/>
<dbReference type="PANTHER" id="PTHR37252">
    <property type="entry name" value="POLYADENYLATE-BINDING PROTEIN-INTERACTING PROTEIN 6"/>
    <property type="match status" value="1"/>
</dbReference>
<dbReference type="OrthoDB" id="769720at2759"/>
<dbReference type="EMBL" id="AUSU01002774">
    <property type="protein sequence ID" value="EPS68128.1"/>
    <property type="molecule type" value="Genomic_DNA"/>
</dbReference>
<feature type="region of interest" description="Disordered" evidence="1">
    <location>
        <begin position="1"/>
        <end position="83"/>
    </location>
</feature>
<comment type="caution">
    <text evidence="2">The sequence shown here is derived from an EMBL/GenBank/DDBJ whole genome shotgun (WGS) entry which is preliminary data.</text>
</comment>
<evidence type="ECO:0000313" key="3">
    <source>
        <dbReference type="Proteomes" id="UP000015453"/>
    </source>
</evidence>